<comment type="caution">
    <text evidence="8">The sequence shown here is derived from an EMBL/GenBank/DDBJ whole genome shotgun (WGS) entry which is preliminary data.</text>
</comment>
<comment type="similarity">
    <text evidence="2 6">Belongs to the peroxisomal membrane protein PXMP2/4 family.</text>
</comment>
<evidence type="ECO:0000256" key="4">
    <source>
        <dbReference type="ARBA" id="ARBA00022989"/>
    </source>
</evidence>
<evidence type="ECO:0000256" key="1">
    <source>
        <dbReference type="ARBA" id="ARBA00004141"/>
    </source>
</evidence>
<feature type="transmembrane region" description="Helical" evidence="6">
    <location>
        <begin position="59"/>
        <end position="77"/>
    </location>
</feature>
<reference evidence="8 9" key="2">
    <citation type="journal article" date="2014" name="BMC Genomics">
        <title>An improved genome of the model marine alga Ostreococcus tauri unfolds by assessing Illumina de novo assemblies.</title>
        <authorList>
            <person name="Blanc-Mathieu R."/>
            <person name="Verhelst B."/>
            <person name="Derelle E."/>
            <person name="Rombauts S."/>
            <person name="Bouget F.Y."/>
            <person name="Carre I."/>
            <person name="Chateau A."/>
            <person name="Eyre-Walker A."/>
            <person name="Grimsley N."/>
            <person name="Moreau H."/>
            <person name="Piegu B."/>
            <person name="Rivals E."/>
            <person name="Schackwitz W."/>
            <person name="Van de Peer Y."/>
            <person name="Piganeau G."/>
        </authorList>
    </citation>
    <scope>NUCLEOTIDE SEQUENCE [LARGE SCALE GENOMIC DNA]</scope>
    <source>
        <strain evidence="9">OTTH 0595 / CCAP 157/2 / RCC745</strain>
    </source>
</reference>
<proteinExistence type="inferred from homology"/>
<name>Q017T3_OSTTA</name>
<sequence length="209" mass="23327">MVSDVLCGAACYWLSDELAQRMEGATGGDGTATAAEGDDADDASRSMGFVRDDGRRKRYVSFGALDGGTSYLWYEWVDWVVGDDPMRSELATVGEKVLIDAAVYNPFWAALFIAYMGVASRKTVEEVKGDLDRDWLELFKSNVVFWVPMNFIVYGVFPLETRVYGLYTLNVLFVCTLSLFEERKASLRKSGETLSPMDVVARVREEASK</sequence>
<organism evidence="8 9">
    <name type="scientific">Ostreococcus tauri</name>
    <name type="common">Marine green alga</name>
    <dbReference type="NCBI Taxonomy" id="70448"/>
    <lineage>
        <taxon>Eukaryota</taxon>
        <taxon>Viridiplantae</taxon>
        <taxon>Chlorophyta</taxon>
        <taxon>Mamiellophyceae</taxon>
        <taxon>Mamiellales</taxon>
        <taxon>Bathycoccaceae</taxon>
        <taxon>Ostreococcus</taxon>
    </lineage>
</organism>
<keyword evidence="9" id="KW-1185">Reference proteome</keyword>
<feature type="transmembrane region" description="Helical" evidence="6">
    <location>
        <begin position="163"/>
        <end position="180"/>
    </location>
</feature>
<dbReference type="RefSeq" id="XP_003079683.1">
    <property type="nucleotide sequence ID" value="XM_003079635.1"/>
</dbReference>
<dbReference type="AlphaFoldDB" id="Q017T3"/>
<dbReference type="OrthoDB" id="10267969at2759"/>
<dbReference type="PANTHER" id="PTHR11266:SF17">
    <property type="entry name" value="PROTEIN MPV17"/>
    <property type="match status" value="1"/>
</dbReference>
<evidence type="ECO:0000256" key="6">
    <source>
        <dbReference type="RuleBase" id="RU363053"/>
    </source>
</evidence>
<dbReference type="InParanoid" id="Q017T3"/>
<dbReference type="GO" id="GO:0005737">
    <property type="term" value="C:cytoplasm"/>
    <property type="evidence" value="ECO:0007669"/>
    <property type="project" value="TreeGrafter"/>
</dbReference>
<dbReference type="PANTHER" id="PTHR11266">
    <property type="entry name" value="PEROXISOMAL MEMBRANE PROTEIN 2, PXMP2 MPV17"/>
    <property type="match status" value="1"/>
</dbReference>
<dbReference type="STRING" id="70448.Q017T3"/>
<keyword evidence="4 6" id="KW-1133">Transmembrane helix</keyword>
<keyword evidence="5 6" id="KW-0472">Membrane</keyword>
<evidence type="ECO:0000313" key="9">
    <source>
        <dbReference type="Proteomes" id="UP000009170"/>
    </source>
</evidence>
<feature type="transmembrane region" description="Helical" evidence="6">
    <location>
        <begin position="138"/>
        <end position="157"/>
    </location>
</feature>
<dbReference type="Pfam" id="PF04117">
    <property type="entry name" value="Mpv17_PMP22"/>
    <property type="match status" value="1"/>
</dbReference>
<evidence type="ECO:0000313" key="8">
    <source>
        <dbReference type="EMBL" id="CAL53328.1"/>
    </source>
</evidence>
<feature type="region of interest" description="Disordered" evidence="7">
    <location>
        <begin position="25"/>
        <end position="45"/>
    </location>
</feature>
<keyword evidence="3 6" id="KW-0812">Transmembrane</keyword>
<evidence type="ECO:0000256" key="5">
    <source>
        <dbReference type="ARBA" id="ARBA00023136"/>
    </source>
</evidence>
<dbReference type="KEGG" id="ota:OT_ostta06g00570"/>
<evidence type="ECO:0000256" key="3">
    <source>
        <dbReference type="ARBA" id="ARBA00022692"/>
    </source>
</evidence>
<dbReference type="OMA" id="FWVPMNF"/>
<accession>Q017T3</accession>
<dbReference type="Proteomes" id="UP000009170">
    <property type="component" value="Unassembled WGS sequence"/>
</dbReference>
<dbReference type="GeneID" id="9835527"/>
<evidence type="ECO:0000256" key="7">
    <source>
        <dbReference type="SAM" id="MobiDB-lite"/>
    </source>
</evidence>
<feature type="transmembrane region" description="Helical" evidence="6">
    <location>
        <begin position="97"/>
        <end position="118"/>
    </location>
</feature>
<protein>
    <submittedName>
        <fullName evidence="8">Mpv17/PMP22</fullName>
    </submittedName>
</protein>
<dbReference type="InterPro" id="IPR007248">
    <property type="entry name" value="Mpv17_PMP22"/>
</dbReference>
<reference evidence="9" key="1">
    <citation type="journal article" date="2006" name="Proc. Natl. Acad. Sci. U.S.A.">
        <title>Genome analysis of the smallest free-living eukaryote Ostreococcus tauri unveils many unique features.</title>
        <authorList>
            <person name="Derelle E."/>
            <person name="Ferraz C."/>
            <person name="Rombauts S."/>
            <person name="Rouze P."/>
            <person name="Worden A.Z."/>
            <person name="Robbens S."/>
            <person name="Partensky F."/>
            <person name="Degroeve S."/>
            <person name="Echeynie S."/>
            <person name="Cooke R."/>
            <person name="Saeys Y."/>
            <person name="Wuyts J."/>
            <person name="Jabbari K."/>
            <person name="Bowler C."/>
            <person name="Panaud O."/>
            <person name="Piegu B."/>
            <person name="Ball S.G."/>
            <person name="Ral J.-P."/>
            <person name="Bouget F.-Y."/>
            <person name="Piganeau G."/>
            <person name="De Baets B."/>
            <person name="Picard A."/>
            <person name="Delseny M."/>
            <person name="Demaille J."/>
            <person name="Van de Peer Y."/>
            <person name="Moreau H."/>
        </authorList>
    </citation>
    <scope>NUCLEOTIDE SEQUENCE [LARGE SCALE GENOMIC DNA]</scope>
    <source>
        <strain evidence="9">OTTH 0595 / CCAP 157/2 / RCC745</strain>
    </source>
</reference>
<dbReference type="EMBL" id="CAID01000006">
    <property type="protein sequence ID" value="CAL53328.1"/>
    <property type="molecule type" value="Genomic_DNA"/>
</dbReference>
<evidence type="ECO:0000256" key="2">
    <source>
        <dbReference type="ARBA" id="ARBA00006824"/>
    </source>
</evidence>
<dbReference type="GO" id="GO:0016020">
    <property type="term" value="C:membrane"/>
    <property type="evidence" value="ECO:0007669"/>
    <property type="project" value="UniProtKB-SubCell"/>
</dbReference>
<gene>
    <name evidence="8" type="ORF">OT_ostta06g00570</name>
</gene>
<comment type="subcellular location">
    <subcellularLocation>
        <location evidence="1">Membrane</location>
        <topology evidence="1">Multi-pass membrane protein</topology>
    </subcellularLocation>
</comment>